<dbReference type="InterPro" id="IPR051536">
    <property type="entry name" value="UDG_Type-4/5"/>
</dbReference>
<sequence length="242" mass="27236">MSSSSKSTRIQKTNAEILSLLDGLSDKVDLERKFGADYLPLAPIDTQNERKTDELSKTEKTKALSKLEKQVKKCTKCGLCEGRTNVVFGVGDPDADLMFVGEAPGYYEDVQGEPFVGRAGQLLTKIIESIGLKREEVYIANILKCRPPENRNPNAKEIVLCTPHLIKQIEIIRPKVICALGTFAAQTLLDTKEAIGKLRGKFFEYQGTKFLPTYHPAYLLRNPNDKKKVWSDIKKVRDYLKK</sequence>
<comment type="catalytic activity">
    <reaction evidence="1">
        <text>Hydrolyzes single-stranded DNA or mismatched double-stranded DNA and polynucleotides, releasing free uracil.</text>
        <dbReference type="EC" id="3.2.2.27"/>
    </reaction>
</comment>
<dbReference type="GO" id="GO:0004844">
    <property type="term" value="F:uracil DNA N-glycosylase activity"/>
    <property type="evidence" value="ECO:0007669"/>
    <property type="project" value="UniProtKB-EC"/>
</dbReference>
<evidence type="ECO:0000313" key="14">
    <source>
        <dbReference type="Proteomes" id="UP000722750"/>
    </source>
</evidence>
<dbReference type="InterPro" id="IPR036895">
    <property type="entry name" value="Uracil-DNA_glycosylase-like_sf"/>
</dbReference>
<evidence type="ECO:0000259" key="12">
    <source>
        <dbReference type="SMART" id="SM00986"/>
    </source>
</evidence>
<organism evidence="13 14">
    <name type="scientific">Candidatus Scalindua arabica</name>
    <dbReference type="NCBI Taxonomy" id="1127984"/>
    <lineage>
        <taxon>Bacteria</taxon>
        <taxon>Pseudomonadati</taxon>
        <taxon>Planctomycetota</taxon>
        <taxon>Candidatus Brocadiia</taxon>
        <taxon>Candidatus Brocadiales</taxon>
        <taxon>Candidatus Scalinduaceae</taxon>
        <taxon>Candidatus Scalindua</taxon>
    </lineage>
</organism>
<evidence type="ECO:0000256" key="2">
    <source>
        <dbReference type="ARBA" id="ARBA00006521"/>
    </source>
</evidence>
<dbReference type="CDD" id="cd10030">
    <property type="entry name" value="UDG-F4_TTUDGA_SPO1dp_like"/>
    <property type="match status" value="1"/>
</dbReference>
<evidence type="ECO:0000256" key="7">
    <source>
        <dbReference type="ARBA" id="ARBA00022763"/>
    </source>
</evidence>
<protein>
    <recommendedName>
        <fullName evidence="4">Type-4 uracil-DNA glycosylase</fullName>
        <ecNumber evidence="3">3.2.2.27</ecNumber>
    </recommendedName>
</protein>
<evidence type="ECO:0000256" key="8">
    <source>
        <dbReference type="ARBA" id="ARBA00022801"/>
    </source>
</evidence>
<keyword evidence="5" id="KW-0004">4Fe-4S</keyword>
<evidence type="ECO:0000256" key="9">
    <source>
        <dbReference type="ARBA" id="ARBA00023004"/>
    </source>
</evidence>
<accession>A0A941W3X8</accession>
<dbReference type="SMART" id="SM00987">
    <property type="entry name" value="UreE_C"/>
    <property type="match status" value="1"/>
</dbReference>
<keyword evidence="7" id="KW-0227">DNA damage</keyword>
<dbReference type="NCBIfam" id="TIGR00758">
    <property type="entry name" value="UDG_fam4"/>
    <property type="match status" value="1"/>
</dbReference>
<dbReference type="SUPFAM" id="SSF52141">
    <property type="entry name" value="Uracil-DNA glycosylase-like"/>
    <property type="match status" value="1"/>
</dbReference>
<keyword evidence="6" id="KW-0479">Metal-binding</keyword>
<gene>
    <name evidence="13" type="ORF">MAG551_01896</name>
</gene>
<dbReference type="InterPro" id="IPR005122">
    <property type="entry name" value="Uracil-DNA_glycosylase-like"/>
</dbReference>
<dbReference type="GO" id="GO:0046872">
    <property type="term" value="F:metal ion binding"/>
    <property type="evidence" value="ECO:0007669"/>
    <property type="project" value="UniProtKB-KW"/>
</dbReference>
<dbReference type="Gene3D" id="3.40.470.10">
    <property type="entry name" value="Uracil-DNA glycosylase-like domain"/>
    <property type="match status" value="1"/>
</dbReference>
<keyword evidence="11" id="KW-0234">DNA repair</keyword>
<dbReference type="InterPro" id="IPR005273">
    <property type="entry name" value="Ura-DNA_glyco_family4"/>
</dbReference>
<evidence type="ECO:0000256" key="5">
    <source>
        <dbReference type="ARBA" id="ARBA00022485"/>
    </source>
</evidence>
<dbReference type="SMART" id="SM00986">
    <property type="entry name" value="UDG"/>
    <property type="match status" value="1"/>
</dbReference>
<keyword evidence="9" id="KW-0408">Iron</keyword>
<dbReference type="EMBL" id="JAANXD010000075">
    <property type="protein sequence ID" value="MBS1258833.1"/>
    <property type="molecule type" value="Genomic_DNA"/>
</dbReference>
<dbReference type="Pfam" id="PF03167">
    <property type="entry name" value="UDG"/>
    <property type="match status" value="1"/>
</dbReference>
<keyword evidence="10" id="KW-0411">Iron-sulfur</keyword>
<evidence type="ECO:0000256" key="6">
    <source>
        <dbReference type="ARBA" id="ARBA00022723"/>
    </source>
</evidence>
<keyword evidence="8" id="KW-0378">Hydrolase</keyword>
<dbReference type="PANTHER" id="PTHR33693">
    <property type="entry name" value="TYPE-5 URACIL-DNA GLYCOSYLASE"/>
    <property type="match status" value="1"/>
</dbReference>
<dbReference type="PANTHER" id="PTHR33693:SF1">
    <property type="entry name" value="TYPE-4 URACIL-DNA GLYCOSYLASE"/>
    <property type="match status" value="1"/>
</dbReference>
<name>A0A941W3X8_9BACT</name>
<evidence type="ECO:0000256" key="11">
    <source>
        <dbReference type="ARBA" id="ARBA00023204"/>
    </source>
</evidence>
<feature type="domain" description="Uracil-DNA glycosylase-like" evidence="12">
    <location>
        <begin position="88"/>
        <end position="234"/>
    </location>
</feature>
<evidence type="ECO:0000256" key="10">
    <source>
        <dbReference type="ARBA" id="ARBA00023014"/>
    </source>
</evidence>
<reference evidence="13" key="1">
    <citation type="journal article" date="2021" name="ISME J.">
        <title>Fine-scale metabolic discontinuity in a stratified prokaryote microbiome of a Red Sea deep halocline.</title>
        <authorList>
            <person name="Michoud G."/>
            <person name="Ngugi D.K."/>
            <person name="Barozzi A."/>
            <person name="Merlino G."/>
            <person name="Calleja M.L."/>
            <person name="Delgado-Huertas A."/>
            <person name="Moran X.A.G."/>
            <person name="Daffonchio D."/>
        </authorList>
    </citation>
    <scope>NUCLEOTIDE SEQUENCE</scope>
    <source>
        <strain evidence="13">SuakinDeep_MAG55_1</strain>
    </source>
</reference>
<dbReference type="AlphaFoldDB" id="A0A941W3X8"/>
<dbReference type="GO" id="GO:0051539">
    <property type="term" value="F:4 iron, 4 sulfur cluster binding"/>
    <property type="evidence" value="ECO:0007669"/>
    <property type="project" value="UniProtKB-KW"/>
</dbReference>
<proteinExistence type="inferred from homology"/>
<dbReference type="EC" id="3.2.2.27" evidence="3"/>
<evidence type="ECO:0000256" key="1">
    <source>
        <dbReference type="ARBA" id="ARBA00001400"/>
    </source>
</evidence>
<comment type="caution">
    <text evidence="13">The sequence shown here is derived from an EMBL/GenBank/DDBJ whole genome shotgun (WGS) entry which is preliminary data.</text>
</comment>
<dbReference type="Proteomes" id="UP000722750">
    <property type="component" value="Unassembled WGS sequence"/>
</dbReference>
<evidence type="ECO:0000256" key="4">
    <source>
        <dbReference type="ARBA" id="ARBA00019403"/>
    </source>
</evidence>
<dbReference type="GO" id="GO:0006281">
    <property type="term" value="P:DNA repair"/>
    <property type="evidence" value="ECO:0007669"/>
    <property type="project" value="UniProtKB-KW"/>
</dbReference>
<comment type="similarity">
    <text evidence="2">Belongs to the uracil-DNA glycosylase (UDG) superfamily. Type 4 (UDGa) family.</text>
</comment>
<evidence type="ECO:0000313" key="13">
    <source>
        <dbReference type="EMBL" id="MBS1258833.1"/>
    </source>
</evidence>
<evidence type="ECO:0000256" key="3">
    <source>
        <dbReference type="ARBA" id="ARBA00012030"/>
    </source>
</evidence>